<dbReference type="Pfam" id="PF13489">
    <property type="entry name" value="Methyltransf_23"/>
    <property type="match status" value="1"/>
</dbReference>
<name>A0A562USN2_9SPHN</name>
<reference evidence="1 2" key="1">
    <citation type="submission" date="2019-07" db="EMBL/GenBank/DDBJ databases">
        <title>Genomic Encyclopedia of Archaeal and Bacterial Type Strains, Phase II (KMG-II): from individual species to whole genera.</title>
        <authorList>
            <person name="Goeker M."/>
        </authorList>
    </citation>
    <scope>NUCLEOTIDE SEQUENCE [LARGE SCALE GENOMIC DNA]</scope>
    <source>
        <strain evidence="1 2">ATCC BAA-2084</strain>
    </source>
</reference>
<dbReference type="GO" id="GO:0008168">
    <property type="term" value="F:methyltransferase activity"/>
    <property type="evidence" value="ECO:0007669"/>
    <property type="project" value="UniProtKB-KW"/>
</dbReference>
<keyword evidence="1" id="KW-0489">Methyltransferase</keyword>
<gene>
    <name evidence="1" type="ORF">JN10_0247</name>
</gene>
<dbReference type="InterPro" id="IPR029063">
    <property type="entry name" value="SAM-dependent_MTases_sf"/>
</dbReference>
<dbReference type="Proteomes" id="UP000320547">
    <property type="component" value="Unassembled WGS sequence"/>
</dbReference>
<dbReference type="GO" id="GO:0032259">
    <property type="term" value="P:methylation"/>
    <property type="evidence" value="ECO:0007669"/>
    <property type="project" value="UniProtKB-KW"/>
</dbReference>
<keyword evidence="2" id="KW-1185">Reference proteome</keyword>
<dbReference type="EMBL" id="VLLK01000001">
    <property type="protein sequence ID" value="TWJ08632.1"/>
    <property type="molecule type" value="Genomic_DNA"/>
</dbReference>
<proteinExistence type="predicted"/>
<dbReference type="OrthoDB" id="9777830at2"/>
<organism evidence="1 2">
    <name type="scientific">Altererythrobacter ishigakiensis</name>
    <dbReference type="NCBI Taxonomy" id="476157"/>
    <lineage>
        <taxon>Bacteria</taxon>
        <taxon>Pseudomonadati</taxon>
        <taxon>Pseudomonadota</taxon>
        <taxon>Alphaproteobacteria</taxon>
        <taxon>Sphingomonadales</taxon>
        <taxon>Erythrobacteraceae</taxon>
        <taxon>Altererythrobacter</taxon>
    </lineage>
</organism>
<evidence type="ECO:0000313" key="2">
    <source>
        <dbReference type="Proteomes" id="UP000320547"/>
    </source>
</evidence>
<keyword evidence="1" id="KW-0808">Transferase</keyword>
<comment type="caution">
    <text evidence="1">The sequence shown here is derived from an EMBL/GenBank/DDBJ whole genome shotgun (WGS) entry which is preliminary data.</text>
</comment>
<protein>
    <submittedName>
        <fullName evidence="1">Methyltransferase family protein</fullName>
    </submittedName>
</protein>
<dbReference type="AlphaFoldDB" id="A0A562USN2"/>
<dbReference type="STRING" id="476157.GCA_001663155_00496"/>
<sequence length="246" mass="27414">MLTINRIQKAASKRLSLATLRLGGLVLEKQKFCSACSKPIVGFFRYGGVREWGCPLCQASPRERLVNFLLSKGQLSIPKGASVLHVAPGEPSLVDRFRAKSTNYIPADLSPELYPVPSIKRIDLMEPFGIEEFDIFYASHVLEHVPDDAIVLANIFNALKPGGEAWLIVPLWEKPTEDGDLGMPPKVREELFGQWDHVRQYGRDIVSRLRAAGFDVELFESSDLGDQDIGRFGLGETLFRATRPCS</sequence>
<dbReference type="Gene3D" id="3.40.50.150">
    <property type="entry name" value="Vaccinia Virus protein VP39"/>
    <property type="match status" value="1"/>
</dbReference>
<accession>A0A562USN2</accession>
<dbReference type="SUPFAM" id="SSF53335">
    <property type="entry name" value="S-adenosyl-L-methionine-dependent methyltransferases"/>
    <property type="match status" value="1"/>
</dbReference>
<evidence type="ECO:0000313" key="1">
    <source>
        <dbReference type="EMBL" id="TWJ08632.1"/>
    </source>
</evidence>